<dbReference type="GO" id="GO:0071555">
    <property type="term" value="P:cell wall organization"/>
    <property type="evidence" value="ECO:0007669"/>
    <property type="project" value="UniProtKB-KW"/>
</dbReference>
<dbReference type="EMBL" id="CAJNJA010016590">
    <property type="protein sequence ID" value="CAE7383958.1"/>
    <property type="molecule type" value="Genomic_DNA"/>
</dbReference>
<feature type="transmembrane region" description="Helical" evidence="5">
    <location>
        <begin position="312"/>
        <end position="331"/>
    </location>
</feature>
<accession>A0A812PZ76</accession>
<keyword evidence="5" id="KW-0472">Membrane</keyword>
<comment type="catalytic activity">
    <reaction evidence="1">
        <text>Hydrolyzes the link between N-acetylmuramoyl residues and L-amino acid residues in certain cell-wall glycopeptides.</text>
        <dbReference type="EC" id="3.5.1.28"/>
    </reaction>
</comment>
<name>A0A812PZ76_9DINO</name>
<dbReference type="InterPro" id="IPR051206">
    <property type="entry name" value="NAMLAA_amidase_2"/>
</dbReference>
<keyword evidence="8" id="KW-1185">Reference proteome</keyword>
<dbReference type="PANTHER" id="PTHR30417:SF1">
    <property type="entry name" value="N-ACETYLMURAMOYL-L-ALANINE AMIDASE AMID"/>
    <property type="match status" value="1"/>
</dbReference>
<dbReference type="Proteomes" id="UP000601435">
    <property type="component" value="Unassembled WGS sequence"/>
</dbReference>
<dbReference type="Gene3D" id="3.40.80.10">
    <property type="entry name" value="Peptidoglycan recognition protein-like"/>
    <property type="match status" value="1"/>
</dbReference>
<dbReference type="Pfam" id="PF01510">
    <property type="entry name" value="Amidase_2"/>
    <property type="match status" value="1"/>
</dbReference>
<feature type="domain" description="N-acetylmuramoyl-L-alanine amidase" evidence="6">
    <location>
        <begin position="406"/>
        <end position="536"/>
    </location>
</feature>
<dbReference type="EC" id="3.5.1.28" evidence="2"/>
<keyword evidence="3" id="KW-0378">Hydrolase</keyword>
<dbReference type="CDD" id="cd06583">
    <property type="entry name" value="PGRP"/>
    <property type="match status" value="1"/>
</dbReference>
<dbReference type="GO" id="GO:0009254">
    <property type="term" value="P:peptidoglycan turnover"/>
    <property type="evidence" value="ECO:0007669"/>
    <property type="project" value="TreeGrafter"/>
</dbReference>
<keyword evidence="5" id="KW-1133">Transmembrane helix</keyword>
<evidence type="ECO:0000256" key="1">
    <source>
        <dbReference type="ARBA" id="ARBA00001561"/>
    </source>
</evidence>
<evidence type="ECO:0000313" key="8">
    <source>
        <dbReference type="Proteomes" id="UP000601435"/>
    </source>
</evidence>
<reference evidence="7" key="1">
    <citation type="submission" date="2021-02" db="EMBL/GenBank/DDBJ databases">
        <authorList>
            <person name="Dougan E. K."/>
            <person name="Rhodes N."/>
            <person name="Thang M."/>
            <person name="Chan C."/>
        </authorList>
    </citation>
    <scope>NUCLEOTIDE SEQUENCE</scope>
</reference>
<evidence type="ECO:0000256" key="3">
    <source>
        <dbReference type="ARBA" id="ARBA00022801"/>
    </source>
</evidence>
<evidence type="ECO:0000256" key="2">
    <source>
        <dbReference type="ARBA" id="ARBA00011901"/>
    </source>
</evidence>
<comment type="caution">
    <text evidence="7">The sequence shown here is derived from an EMBL/GenBank/DDBJ whole genome shotgun (WGS) entry which is preliminary data.</text>
</comment>
<organism evidence="7 8">
    <name type="scientific">Symbiodinium necroappetens</name>
    <dbReference type="NCBI Taxonomy" id="1628268"/>
    <lineage>
        <taxon>Eukaryota</taxon>
        <taxon>Sar</taxon>
        <taxon>Alveolata</taxon>
        <taxon>Dinophyceae</taxon>
        <taxon>Suessiales</taxon>
        <taxon>Symbiodiniaceae</taxon>
        <taxon>Symbiodinium</taxon>
    </lineage>
</organism>
<evidence type="ECO:0000256" key="4">
    <source>
        <dbReference type="ARBA" id="ARBA00023316"/>
    </source>
</evidence>
<dbReference type="AlphaFoldDB" id="A0A812PZ76"/>
<gene>
    <name evidence="7" type="primary">ampD</name>
    <name evidence="7" type="ORF">SNEC2469_LOCUS10397</name>
</gene>
<dbReference type="InterPro" id="IPR002502">
    <property type="entry name" value="Amidase_domain"/>
</dbReference>
<sequence length="587" mass="66004">MCHPRNDGGCRMPTENEYNRLVGLLANPATIASASLKYLLMQNLFVCSGLLLVHGCSEPSKQEQLRGQLRSLQREFRQSIRRGCSSPECGIFCADAFYNACRERLEGHWDNIRPYLGLETENVTIIALNRASGASISEECEEHLRLFKAALPQGKSSRVQLLEDAEASLGVLANTNVLIVVGHNRSADQLDLLVQKLLRAFSQPRPSLDLVVFGVCKSFCAGQLLADAGIPSICYEGEPQAEHTWAFDASFRDELLKGPDPSTLSSGSVLQSQIQSAFDRASADLLSDGQRPRLCMPSKIGRLRHWLRKYRYAATGLLAAFLLAMSVVNVWRIHIRPRVYSSEVLRPCRGAEPFSLEEITGVLSVALRWDLTCHDPRKSMLQDWIWGLWTPESMIRVDKYTSERVKPTYLLMSHTVVRVDEAVHSFFAKTGFGCHFIIMRDGNLVQQVKEEHKAFVIRGCFERNVSGNCTALEANAHTIGVAFEGNGCVQNFTSMQYNTLEYLITMLRQRGYNIPDENVLPITAADYVPGRHVAPGRYFDWPRVRQALPKMEFHGSWYGAPLHARKQWMQTVSSHFEAMGNAKADYR</sequence>
<evidence type="ECO:0000313" key="7">
    <source>
        <dbReference type="EMBL" id="CAE7383958.1"/>
    </source>
</evidence>
<evidence type="ECO:0000256" key="5">
    <source>
        <dbReference type="SAM" id="Phobius"/>
    </source>
</evidence>
<protein>
    <recommendedName>
        <fullName evidence="2">N-acetylmuramoyl-L-alanine amidase</fullName>
        <ecNumber evidence="2">3.5.1.28</ecNumber>
    </recommendedName>
</protein>
<keyword evidence="4" id="KW-0961">Cell wall biogenesis/degradation</keyword>
<dbReference type="GO" id="GO:0008745">
    <property type="term" value="F:N-acetylmuramoyl-L-alanine amidase activity"/>
    <property type="evidence" value="ECO:0007669"/>
    <property type="project" value="UniProtKB-EC"/>
</dbReference>
<keyword evidence="5" id="KW-0812">Transmembrane</keyword>
<dbReference type="PANTHER" id="PTHR30417">
    <property type="entry name" value="N-ACETYLMURAMOYL-L-ALANINE AMIDASE AMID"/>
    <property type="match status" value="1"/>
</dbReference>
<dbReference type="InterPro" id="IPR036505">
    <property type="entry name" value="Amidase/PGRP_sf"/>
</dbReference>
<dbReference type="GO" id="GO:0009253">
    <property type="term" value="P:peptidoglycan catabolic process"/>
    <property type="evidence" value="ECO:0007669"/>
    <property type="project" value="InterPro"/>
</dbReference>
<dbReference type="SUPFAM" id="SSF55846">
    <property type="entry name" value="N-acetylmuramoyl-L-alanine amidase-like"/>
    <property type="match status" value="1"/>
</dbReference>
<proteinExistence type="predicted"/>
<evidence type="ECO:0000259" key="6">
    <source>
        <dbReference type="Pfam" id="PF01510"/>
    </source>
</evidence>